<dbReference type="Gene3D" id="3.40.50.800">
    <property type="entry name" value="Anticodon-binding domain"/>
    <property type="match status" value="1"/>
</dbReference>
<gene>
    <name evidence="3" type="ORF">RND71_013134</name>
</gene>
<keyword evidence="4" id="KW-1185">Reference proteome</keyword>
<dbReference type="SUPFAM" id="SSF52954">
    <property type="entry name" value="Class II aaRS ABD-related"/>
    <property type="match status" value="1"/>
</dbReference>
<keyword evidence="1" id="KW-0648">Protein biosynthesis</keyword>
<protein>
    <recommendedName>
        <fullName evidence="2">Anticodon-binding domain-containing protein</fullName>
    </recommendedName>
</protein>
<comment type="caution">
    <text evidence="3">The sequence shown here is derived from an EMBL/GenBank/DDBJ whole genome shotgun (WGS) entry which is preliminary data.</text>
</comment>
<dbReference type="GO" id="GO:0009570">
    <property type="term" value="C:chloroplast stroma"/>
    <property type="evidence" value="ECO:0007669"/>
    <property type="project" value="TreeGrafter"/>
</dbReference>
<dbReference type="CDD" id="cd00860">
    <property type="entry name" value="ThrRS_anticodon"/>
    <property type="match status" value="1"/>
</dbReference>
<dbReference type="PANTHER" id="PTHR11451">
    <property type="entry name" value="THREONINE-TRNA LIGASE"/>
    <property type="match status" value="1"/>
</dbReference>
<dbReference type="InterPro" id="IPR047246">
    <property type="entry name" value="ThrRS_anticodon"/>
</dbReference>
<dbReference type="AlphaFoldDB" id="A0AAE1SGQ2"/>
<sequence length="90" mass="10032">MCSQLQYCNEVGKKLKASGIRVEVCSGERLPKLIRNAEKQKIPLMAVVGPKEVETLTVTVRSRFAGELGNMSIDEFISRTKTASENRTFL</sequence>
<dbReference type="GO" id="GO:0006435">
    <property type="term" value="P:threonyl-tRNA aminoacylation"/>
    <property type="evidence" value="ECO:0007669"/>
    <property type="project" value="TreeGrafter"/>
</dbReference>
<dbReference type="Pfam" id="PF03129">
    <property type="entry name" value="HGTP_anticodon"/>
    <property type="match status" value="1"/>
</dbReference>
<dbReference type="GO" id="GO:0004829">
    <property type="term" value="F:threonine-tRNA ligase activity"/>
    <property type="evidence" value="ECO:0007669"/>
    <property type="project" value="TreeGrafter"/>
</dbReference>
<evidence type="ECO:0000313" key="4">
    <source>
        <dbReference type="Proteomes" id="UP001291623"/>
    </source>
</evidence>
<evidence type="ECO:0000313" key="3">
    <source>
        <dbReference type="EMBL" id="KAK4369342.1"/>
    </source>
</evidence>
<dbReference type="InterPro" id="IPR036621">
    <property type="entry name" value="Anticodon-bd_dom_sf"/>
</dbReference>
<reference evidence="3" key="1">
    <citation type="submission" date="2023-12" db="EMBL/GenBank/DDBJ databases">
        <title>Genome assembly of Anisodus tanguticus.</title>
        <authorList>
            <person name="Wang Y.-J."/>
        </authorList>
    </citation>
    <scope>NUCLEOTIDE SEQUENCE</scope>
    <source>
        <strain evidence="3">KB-2021</strain>
        <tissue evidence="3">Leaf</tissue>
    </source>
</reference>
<dbReference type="EMBL" id="JAVYJV010000006">
    <property type="protein sequence ID" value="KAK4369342.1"/>
    <property type="molecule type" value="Genomic_DNA"/>
</dbReference>
<evidence type="ECO:0000259" key="2">
    <source>
        <dbReference type="Pfam" id="PF03129"/>
    </source>
</evidence>
<feature type="domain" description="Anticodon-binding" evidence="2">
    <location>
        <begin position="5"/>
        <end position="79"/>
    </location>
</feature>
<dbReference type="InterPro" id="IPR004154">
    <property type="entry name" value="Anticodon-bd"/>
</dbReference>
<proteinExistence type="predicted"/>
<organism evidence="3 4">
    <name type="scientific">Anisodus tanguticus</name>
    <dbReference type="NCBI Taxonomy" id="243964"/>
    <lineage>
        <taxon>Eukaryota</taxon>
        <taxon>Viridiplantae</taxon>
        <taxon>Streptophyta</taxon>
        <taxon>Embryophyta</taxon>
        <taxon>Tracheophyta</taxon>
        <taxon>Spermatophyta</taxon>
        <taxon>Magnoliopsida</taxon>
        <taxon>eudicotyledons</taxon>
        <taxon>Gunneridae</taxon>
        <taxon>Pentapetalae</taxon>
        <taxon>asterids</taxon>
        <taxon>lamiids</taxon>
        <taxon>Solanales</taxon>
        <taxon>Solanaceae</taxon>
        <taxon>Solanoideae</taxon>
        <taxon>Hyoscyameae</taxon>
        <taxon>Anisodus</taxon>
    </lineage>
</organism>
<accession>A0AAE1SGQ2</accession>
<dbReference type="Proteomes" id="UP001291623">
    <property type="component" value="Unassembled WGS sequence"/>
</dbReference>
<evidence type="ECO:0000256" key="1">
    <source>
        <dbReference type="ARBA" id="ARBA00022917"/>
    </source>
</evidence>
<dbReference type="PANTHER" id="PTHR11451:SF44">
    <property type="entry name" value="THREONINE--TRNA LIGASE, CHLOROPLASTIC_MITOCHONDRIAL 2"/>
    <property type="match status" value="1"/>
</dbReference>
<name>A0AAE1SGQ2_9SOLA</name>